<dbReference type="AlphaFoldDB" id="A0A1L7RBD8"/>
<keyword evidence="1" id="KW-0812">Transmembrane</keyword>
<feature type="transmembrane region" description="Helical" evidence="1">
    <location>
        <begin position="168"/>
        <end position="193"/>
    </location>
</feature>
<evidence type="ECO:0000256" key="1">
    <source>
        <dbReference type="SAM" id="Phobius"/>
    </source>
</evidence>
<accession>A0A1L7RBD8</accession>
<protein>
    <submittedName>
        <fullName evidence="2">ABC-2 family transporter protein</fullName>
    </submittedName>
</protein>
<evidence type="ECO:0000313" key="2">
    <source>
        <dbReference type="EMBL" id="CED91197.1"/>
    </source>
</evidence>
<gene>
    <name evidence="2" type="ORF">AAM4_1365</name>
</gene>
<proteinExistence type="predicted"/>
<keyword evidence="1" id="KW-1133">Transmembrane helix</keyword>
<feature type="transmembrane region" description="Helical" evidence="1">
    <location>
        <begin position="62"/>
        <end position="84"/>
    </location>
</feature>
<organism evidence="2">
    <name type="scientific">Actinomyces succiniciruminis</name>
    <dbReference type="NCBI Taxonomy" id="1522002"/>
    <lineage>
        <taxon>Bacteria</taxon>
        <taxon>Bacillati</taxon>
        <taxon>Actinomycetota</taxon>
        <taxon>Actinomycetes</taxon>
        <taxon>Actinomycetales</taxon>
        <taxon>Actinomycetaceae</taxon>
        <taxon>Actinomyces</taxon>
    </lineage>
</organism>
<dbReference type="EMBL" id="LK995497">
    <property type="protein sequence ID" value="CED91197.1"/>
    <property type="molecule type" value="Genomic_DNA"/>
</dbReference>
<feature type="transmembrane region" description="Helical" evidence="1">
    <location>
        <begin position="32"/>
        <end position="50"/>
    </location>
</feature>
<reference evidence="2" key="1">
    <citation type="submission" date="2014-07" db="EMBL/GenBank/DDBJ databases">
        <authorList>
            <person name="Zhang J.E."/>
            <person name="Yang H."/>
            <person name="Guo J."/>
            <person name="Deng Z."/>
            <person name="Luo H."/>
            <person name="Luo M."/>
            <person name="Zhao B."/>
        </authorList>
    </citation>
    <scope>NUCLEOTIDE SEQUENCE</scope>
    <source>
        <strain evidence="2">AM4</strain>
    </source>
</reference>
<sequence length="253" mass="26438">MTGDRAAQQEVTWRRVLVSEFGKAARTRSVQVLIALELCLVVFFSAVVGVPGVQAASLPAGLAGAVTAGAEYSSGAIMSTVVAVGRRSRLFWAQLVSAAVVTALPALALMLGLVLTTRPYVDYRGVPFDLAACLETVVRAALVLALVAAAGALVAMGTRSVATAVMTLALGVGAAQILAMLVPALLTLGSWTVRLPDWVHVVMPNAVIARLQGVAALPASSWLEQPVATMLLAVAWCLPLFLWGHRRLTRGDF</sequence>
<name>A0A1L7RBD8_9ACTO</name>
<feature type="transmembrane region" description="Helical" evidence="1">
    <location>
        <begin position="136"/>
        <end position="156"/>
    </location>
</feature>
<feature type="transmembrane region" description="Helical" evidence="1">
    <location>
        <begin position="227"/>
        <end position="244"/>
    </location>
</feature>
<keyword evidence="1" id="KW-0472">Membrane</keyword>
<feature type="transmembrane region" description="Helical" evidence="1">
    <location>
        <begin position="91"/>
        <end position="116"/>
    </location>
</feature>
<dbReference type="RefSeq" id="WP_210579995.1">
    <property type="nucleotide sequence ID" value="NZ_LK995497.1"/>
</dbReference>